<dbReference type="PANTHER" id="PTHR43249:SF1">
    <property type="entry name" value="D-GLUCOSIDE 3-DEHYDROGENASE"/>
    <property type="match status" value="1"/>
</dbReference>
<dbReference type="AlphaFoldDB" id="W0FRC3"/>
<dbReference type="InterPro" id="IPR036291">
    <property type="entry name" value="NAD(P)-bd_dom_sf"/>
</dbReference>
<dbReference type="InterPro" id="IPR013022">
    <property type="entry name" value="Xyl_isomerase-like_TIM-brl"/>
</dbReference>
<dbReference type="PANTHER" id="PTHR43249">
    <property type="entry name" value="UDP-N-ACETYL-2-AMINO-2-DEOXY-D-GLUCURONATE OXIDASE"/>
    <property type="match status" value="1"/>
</dbReference>
<sequence length="674" mass="74732">MARFLFSAFADEASPVIAEQIAECKKNGIEYIELRNCGGKNISDFTVDEAKALKKELDEGGIKVSSIGSHYGKIEITDDFAPHFEAFKNTVEVAKILEAKYLRMFSFYFLKGENFDEYKDEVFARMEKMVDYAYERGVLCCHENERGIYGDIPSRCEEIADRFGEKIGTIFDPANYILAGADTKAGFDALCDRITYMHIKDAVASSGTVVPAGEGEGNLEYILRKLDKREGVFFLSVEPHLKVFDGLGKLEVSDELSLKLSEKYTYPDNKASFAAACGAIHKLIEEKIQPVRLGIIGVGNMGSSHVKQYSNGEHSELRITACADIVPDRLEKAKEILPCIKTYDSAEALIDSGEVDAVLIATPHYSHSPIAQYAFSKGLHVLTEKPAGVFTKQVREMNEAAAKSGKVFGIMFNQRTNCVYRKLRELVKSGEFGEIRRVSWIITDWYRTQAYYNSGGWRATWAGEGGGVLLNQCPHNLDLWQWICGMPCSIKAFAHEGKWHDIEVEDDVTIYAEYPNGATGTFITSTGDCPGTNRLEITLDKAKIICENSSSLKLYRLKESISDNIKNSPNGFGTIEGKWEDVETDGSNRQHKEVVSKFAAAILRGEPLIARGEEGINGLNISNAAHLSSWLGKAVSLPVDEELYYSELQKKIAAGTAEKKTVTAAVQEDMSSTF</sequence>
<evidence type="ECO:0000259" key="2">
    <source>
        <dbReference type="Pfam" id="PF01408"/>
    </source>
</evidence>
<dbReference type="SUPFAM" id="SSF55347">
    <property type="entry name" value="Glyceraldehyde-3-phosphate dehydrogenase-like, C-terminal domain"/>
    <property type="match status" value="1"/>
</dbReference>
<dbReference type="SUPFAM" id="SSF51658">
    <property type="entry name" value="Xylose isomerase-like"/>
    <property type="match status" value="1"/>
</dbReference>
<dbReference type="Gene3D" id="3.20.20.150">
    <property type="entry name" value="Divalent-metal-dependent TIM barrel enzymes"/>
    <property type="match status" value="1"/>
</dbReference>
<name>W0FRC3_9BACT</name>
<evidence type="ECO:0000259" key="1">
    <source>
        <dbReference type="Pfam" id="PF01261"/>
    </source>
</evidence>
<dbReference type="InterPro" id="IPR036237">
    <property type="entry name" value="Xyl_isomerase-like_sf"/>
</dbReference>
<dbReference type="Pfam" id="PF22725">
    <property type="entry name" value="GFO_IDH_MocA_C3"/>
    <property type="match status" value="1"/>
</dbReference>
<feature type="domain" description="Gfo/Idh/MocA-like oxidoreductase N-terminal" evidence="2">
    <location>
        <begin position="292"/>
        <end position="410"/>
    </location>
</feature>
<dbReference type="Gene3D" id="3.30.360.10">
    <property type="entry name" value="Dihydrodipicolinate Reductase, domain 2"/>
    <property type="match status" value="1"/>
</dbReference>
<dbReference type="Gene3D" id="3.40.50.720">
    <property type="entry name" value="NAD(P)-binding Rossmann-like Domain"/>
    <property type="match status" value="1"/>
</dbReference>
<dbReference type="EMBL" id="KC246834">
    <property type="protein sequence ID" value="AHF25397.1"/>
    <property type="molecule type" value="Genomic_DNA"/>
</dbReference>
<dbReference type="GO" id="GO:0000166">
    <property type="term" value="F:nucleotide binding"/>
    <property type="evidence" value="ECO:0007669"/>
    <property type="project" value="InterPro"/>
</dbReference>
<dbReference type="Pfam" id="PF01261">
    <property type="entry name" value="AP_endonuc_2"/>
    <property type="match status" value="1"/>
</dbReference>
<feature type="domain" description="GFO/IDH/MocA-like oxidoreductase" evidence="3">
    <location>
        <begin position="420"/>
        <end position="544"/>
    </location>
</feature>
<dbReference type="SUPFAM" id="SSF51735">
    <property type="entry name" value="NAD(P)-binding Rossmann-fold domains"/>
    <property type="match status" value="1"/>
</dbReference>
<proteinExistence type="predicted"/>
<organism evidence="4">
    <name type="scientific">uncultured bacterium Contig137</name>
    <dbReference type="NCBI Taxonomy" id="1393421"/>
    <lineage>
        <taxon>Bacteria</taxon>
        <taxon>environmental samples</taxon>
    </lineage>
</organism>
<dbReference type="InterPro" id="IPR052515">
    <property type="entry name" value="Gfo/Idh/MocA_Oxidoreductase"/>
</dbReference>
<feature type="domain" description="Xylose isomerase-like TIM barrel" evidence="1">
    <location>
        <begin position="21"/>
        <end position="233"/>
    </location>
</feature>
<dbReference type="InterPro" id="IPR000683">
    <property type="entry name" value="Gfo/Idh/MocA-like_OxRdtase_N"/>
</dbReference>
<accession>W0FRC3</accession>
<evidence type="ECO:0000313" key="4">
    <source>
        <dbReference type="EMBL" id="AHF25397.1"/>
    </source>
</evidence>
<protein>
    <submittedName>
        <fullName evidence="4">Dehydrogenase</fullName>
    </submittedName>
</protein>
<evidence type="ECO:0000259" key="3">
    <source>
        <dbReference type="Pfam" id="PF22725"/>
    </source>
</evidence>
<dbReference type="InterPro" id="IPR055170">
    <property type="entry name" value="GFO_IDH_MocA-like_dom"/>
</dbReference>
<reference evidence="4" key="1">
    <citation type="journal article" date="2013" name="PLoS ONE">
        <title>Metagenomic insights into the carbohydrate-active enzymes carried by the microorganisms adhering to solid digesta in the rumen of cows.</title>
        <authorList>
            <person name="Wang L."/>
            <person name="Hatem A."/>
            <person name="Catalyurek U.V."/>
            <person name="Morrison M."/>
            <person name="Yu Z."/>
        </authorList>
    </citation>
    <scope>NUCLEOTIDE SEQUENCE</scope>
</reference>
<dbReference type="Pfam" id="PF01408">
    <property type="entry name" value="GFO_IDH_MocA"/>
    <property type="match status" value="1"/>
</dbReference>